<gene>
    <name evidence="1" type="ORF">ILYODFUR_033150</name>
</gene>
<comment type="caution">
    <text evidence="1">The sequence shown here is derived from an EMBL/GenBank/DDBJ whole genome shotgun (WGS) entry which is preliminary data.</text>
</comment>
<protein>
    <submittedName>
        <fullName evidence="1">Uncharacterized protein</fullName>
    </submittedName>
</protein>
<sequence length="107" mass="12501">MIIIIIILGVEPLLLHTDRSLLRCFRYMIKMPHGRLPLEAFSGISYCYETPKFQVLLHYPSGLGIIQDPSEKVLLEREMSGFPSWTWYLCNPINKGKTMEEWIQKSE</sequence>
<name>A0ABV0UCE1_9TELE</name>
<organism evidence="1 2">
    <name type="scientific">Ilyodon furcidens</name>
    <name type="common">goldbreast splitfin</name>
    <dbReference type="NCBI Taxonomy" id="33524"/>
    <lineage>
        <taxon>Eukaryota</taxon>
        <taxon>Metazoa</taxon>
        <taxon>Chordata</taxon>
        <taxon>Craniata</taxon>
        <taxon>Vertebrata</taxon>
        <taxon>Euteleostomi</taxon>
        <taxon>Actinopterygii</taxon>
        <taxon>Neopterygii</taxon>
        <taxon>Teleostei</taxon>
        <taxon>Neoteleostei</taxon>
        <taxon>Acanthomorphata</taxon>
        <taxon>Ovalentaria</taxon>
        <taxon>Atherinomorphae</taxon>
        <taxon>Cyprinodontiformes</taxon>
        <taxon>Goodeidae</taxon>
        <taxon>Ilyodon</taxon>
    </lineage>
</organism>
<dbReference type="Proteomes" id="UP001482620">
    <property type="component" value="Unassembled WGS sequence"/>
</dbReference>
<accession>A0ABV0UCE1</accession>
<dbReference type="EMBL" id="JAHRIQ010063494">
    <property type="protein sequence ID" value="MEQ2242180.1"/>
    <property type="molecule type" value="Genomic_DNA"/>
</dbReference>
<proteinExistence type="predicted"/>
<reference evidence="1 2" key="1">
    <citation type="submission" date="2021-06" db="EMBL/GenBank/DDBJ databases">
        <authorList>
            <person name="Palmer J.M."/>
        </authorList>
    </citation>
    <scope>NUCLEOTIDE SEQUENCE [LARGE SCALE GENOMIC DNA]</scope>
    <source>
        <strain evidence="2">if_2019</strain>
        <tissue evidence="1">Muscle</tissue>
    </source>
</reference>
<keyword evidence="2" id="KW-1185">Reference proteome</keyword>
<evidence type="ECO:0000313" key="1">
    <source>
        <dbReference type="EMBL" id="MEQ2242180.1"/>
    </source>
</evidence>
<evidence type="ECO:0000313" key="2">
    <source>
        <dbReference type="Proteomes" id="UP001482620"/>
    </source>
</evidence>